<protein>
    <submittedName>
        <fullName evidence="2">Uncharacterized protein</fullName>
    </submittedName>
</protein>
<keyword evidence="3" id="KW-1185">Reference proteome</keyword>
<evidence type="ECO:0000313" key="2">
    <source>
        <dbReference type="EMBL" id="AEA43724.1"/>
    </source>
</evidence>
<evidence type="ECO:0000313" key="3">
    <source>
        <dbReference type="Proteomes" id="UP000007463"/>
    </source>
</evidence>
<feature type="transmembrane region" description="Helical" evidence="1">
    <location>
        <begin position="21"/>
        <end position="45"/>
    </location>
</feature>
<reference evidence="2 3" key="1">
    <citation type="journal article" date="2011" name="Stand. Genomic Sci.">
        <title>Complete genome sequence of the gliding freshwater bacterium Fluviicola taffensis type strain (RW262).</title>
        <authorList>
            <person name="Woyke T."/>
            <person name="Chertkov O."/>
            <person name="Lapidus A."/>
            <person name="Nolan M."/>
            <person name="Lucas S."/>
            <person name="Del Rio T.G."/>
            <person name="Tice H."/>
            <person name="Cheng J.F."/>
            <person name="Tapia R."/>
            <person name="Han C."/>
            <person name="Goodwin L."/>
            <person name="Pitluck S."/>
            <person name="Liolios K."/>
            <person name="Pagani I."/>
            <person name="Ivanova N."/>
            <person name="Huntemann M."/>
            <person name="Mavromatis K."/>
            <person name="Mikhailova N."/>
            <person name="Pati A."/>
            <person name="Chen A."/>
            <person name="Palaniappan K."/>
            <person name="Land M."/>
            <person name="Hauser L."/>
            <person name="Brambilla E.M."/>
            <person name="Rohde M."/>
            <person name="Mwirichia R."/>
            <person name="Sikorski J."/>
            <person name="Tindall B.J."/>
            <person name="Goker M."/>
            <person name="Bristow J."/>
            <person name="Eisen J.A."/>
            <person name="Markowitz V."/>
            <person name="Hugenholtz P."/>
            <person name="Klenk H.P."/>
            <person name="Kyrpides N.C."/>
        </authorList>
    </citation>
    <scope>NUCLEOTIDE SEQUENCE [LARGE SCALE GENOMIC DNA]</scope>
    <source>
        <strain evidence="3">DSM 16823 / RW262 / RW262</strain>
    </source>
</reference>
<dbReference type="HOGENOM" id="CLU_1956369_0_0_10"/>
<dbReference type="Proteomes" id="UP000007463">
    <property type="component" value="Chromosome"/>
</dbReference>
<keyword evidence="1" id="KW-1133">Transmembrane helix</keyword>
<sequence>MIDYIFYRISNYYISKKEASFGYSVAFVCFVYISFLFFVINLINLYFEGIFSKESLVFNAYQLKWMYGITCILIVGFNLVRYGSKKRRTQIFDQYKDSRKNRFIKTWQIFVFPIIVFAFSIALMKMLK</sequence>
<accession>F2IHF9</accession>
<dbReference type="AlphaFoldDB" id="F2IHF9"/>
<feature type="transmembrane region" description="Helical" evidence="1">
    <location>
        <begin position="103"/>
        <end position="124"/>
    </location>
</feature>
<reference evidence="3" key="2">
    <citation type="submission" date="2011-02" db="EMBL/GenBank/DDBJ databases">
        <title>The complete genome of Fluviicola taffensis DSM 16823.</title>
        <authorList>
            <consortium name="US DOE Joint Genome Institute (JGI-PGF)"/>
            <person name="Lucas S."/>
            <person name="Copeland A."/>
            <person name="Lapidus A."/>
            <person name="Bruce D."/>
            <person name="Goodwin L."/>
            <person name="Pitluck S."/>
            <person name="Kyrpides N."/>
            <person name="Mavromatis K."/>
            <person name="Ivanova N."/>
            <person name="Mikhailova N."/>
            <person name="Pagani I."/>
            <person name="Chertkov O."/>
            <person name="Detter J.C."/>
            <person name="Han C."/>
            <person name="Tapia R."/>
            <person name="Land M."/>
            <person name="Hauser L."/>
            <person name="Markowitz V."/>
            <person name="Cheng J.-F."/>
            <person name="Hugenholtz P."/>
            <person name="Woyke T."/>
            <person name="Wu D."/>
            <person name="Tindall B."/>
            <person name="Pomrenke H.G."/>
            <person name="Brambilla E."/>
            <person name="Klenk H.-P."/>
            <person name="Eisen J.A."/>
        </authorList>
    </citation>
    <scope>NUCLEOTIDE SEQUENCE [LARGE SCALE GENOMIC DNA]</scope>
    <source>
        <strain evidence="3">DSM 16823 / RW262 / RW262</strain>
    </source>
</reference>
<proteinExistence type="predicted"/>
<evidence type="ECO:0000256" key="1">
    <source>
        <dbReference type="SAM" id="Phobius"/>
    </source>
</evidence>
<gene>
    <name evidence="2" type="ordered locus">Fluta_1732</name>
</gene>
<keyword evidence="1" id="KW-0472">Membrane</keyword>
<name>F2IHF9_FLUTR</name>
<dbReference type="STRING" id="755732.Fluta_1732"/>
<feature type="transmembrane region" description="Helical" evidence="1">
    <location>
        <begin position="65"/>
        <end position="82"/>
    </location>
</feature>
<keyword evidence="1" id="KW-0812">Transmembrane</keyword>
<organism evidence="2 3">
    <name type="scientific">Fluviicola taffensis (strain DSM 16823 / NCIMB 13979 / RW262)</name>
    <dbReference type="NCBI Taxonomy" id="755732"/>
    <lineage>
        <taxon>Bacteria</taxon>
        <taxon>Pseudomonadati</taxon>
        <taxon>Bacteroidota</taxon>
        <taxon>Flavobacteriia</taxon>
        <taxon>Flavobacteriales</taxon>
        <taxon>Crocinitomicaceae</taxon>
        <taxon>Fluviicola</taxon>
    </lineage>
</organism>
<dbReference type="EMBL" id="CP002542">
    <property type="protein sequence ID" value="AEA43724.1"/>
    <property type="molecule type" value="Genomic_DNA"/>
</dbReference>
<dbReference type="KEGG" id="fte:Fluta_1732"/>